<dbReference type="Proteomes" id="UP000034498">
    <property type="component" value="Unassembled WGS sequence"/>
</dbReference>
<dbReference type="AlphaFoldDB" id="A0A0G0KF32"/>
<protein>
    <submittedName>
        <fullName evidence="1">Uncharacterized protein</fullName>
    </submittedName>
</protein>
<reference evidence="1 2" key="1">
    <citation type="journal article" date="2015" name="Nature">
        <title>rRNA introns, odd ribosomes, and small enigmatic genomes across a large radiation of phyla.</title>
        <authorList>
            <person name="Brown C.T."/>
            <person name="Hug L.A."/>
            <person name="Thomas B.C."/>
            <person name="Sharon I."/>
            <person name="Castelle C.J."/>
            <person name="Singh A."/>
            <person name="Wilkins M.J."/>
            <person name="Williams K.H."/>
            <person name="Banfield J.F."/>
        </authorList>
    </citation>
    <scope>NUCLEOTIDE SEQUENCE [LARGE SCALE GENOMIC DNA]</scope>
</reference>
<dbReference type="EMBL" id="LBUX01000014">
    <property type="protein sequence ID" value="KKQ74085.1"/>
    <property type="molecule type" value="Genomic_DNA"/>
</dbReference>
<organism evidence="1 2">
    <name type="scientific">Berkelbacteria bacterium GW2011_GWB1_38_5</name>
    <dbReference type="NCBI Taxonomy" id="1618336"/>
    <lineage>
        <taxon>Bacteria</taxon>
        <taxon>Candidatus Berkelbacteria</taxon>
    </lineage>
</organism>
<evidence type="ECO:0000313" key="1">
    <source>
        <dbReference type="EMBL" id="KKQ74085.1"/>
    </source>
</evidence>
<accession>A0A0G0KF32</accession>
<proteinExistence type="predicted"/>
<comment type="caution">
    <text evidence="1">The sequence shown here is derived from an EMBL/GenBank/DDBJ whole genome shotgun (WGS) entry which is preliminary data.</text>
</comment>
<name>A0A0G0KF32_9BACT</name>
<sequence length="225" mass="25098">MTNQTPPAVSDDQYGKVEQVLRDIVRKGKINSPEFQYVLGHPSFAKELDTVVNDKVTEYRLSKPLLERPPFMTIQIGTFKNVKAMRQALKDKKINISAWASDLMDRMTLTAKPATLKLYRATNAELGLPKGSTVAQSFEAIARFGGEKLPAEAGPQYRLQNLDQKLGEWELMYMDPIIGRGGYPRVFGVGHYGGGLWLNGHTASPDYFYDAGSVWVFGRKRPVGA</sequence>
<gene>
    <name evidence="1" type="ORF">US94_C0014G0003</name>
</gene>
<evidence type="ECO:0000313" key="2">
    <source>
        <dbReference type="Proteomes" id="UP000034498"/>
    </source>
</evidence>